<evidence type="ECO:0000313" key="3">
    <source>
        <dbReference type="Proteomes" id="UP000006320"/>
    </source>
</evidence>
<evidence type="ECO:0008006" key="4">
    <source>
        <dbReference type="Google" id="ProtNLM"/>
    </source>
</evidence>
<evidence type="ECO:0000256" key="1">
    <source>
        <dbReference type="SAM" id="Phobius"/>
    </source>
</evidence>
<feature type="transmembrane region" description="Helical" evidence="1">
    <location>
        <begin position="35"/>
        <end position="53"/>
    </location>
</feature>
<feature type="transmembrane region" description="Helical" evidence="1">
    <location>
        <begin position="422"/>
        <end position="440"/>
    </location>
</feature>
<sequence>MYFSFLSLIILLLSSFIFKKVAGSLAVRNLNMISWMFYINLILQSFISSVIVVNGWEDHYRISRQLTTQDSRLYGWLAVQWVMLAMPIAMYMIVIFSGFKSTERQYLTYIRKPIEEFTSRNNKSLFKLISLLTGISLLAVCYTFYTIGFIPQLKLFSLSGLLSAELREDVGRGFEGSFIFRNIFALTLTPILSYIWFAYSFYYKKRRMKLVFYIMLIASLLIVSYNLAKSPIVFYLIGLLFLNVYIKGGVKISKIVYLFLFLFCILIFSYYLTFDSFDILHLLSINSGIGGRVLLGQSMGIYFSMDVFPKHHEFLGMNSVSQFVSNIIGNDYSPRSARILMEHVNPKGVANGTAGLMNSLYIGEAWANWGIFGVFIAPFIVGFYIQTIFMFFITSKKHPIYLGLFAYLSFRLPVVGGVNDFIYNPIHVILFIIFFSYLFMTSKSRLRN</sequence>
<feature type="transmembrane region" description="Helical" evidence="1">
    <location>
        <begin position="210"/>
        <end position="226"/>
    </location>
</feature>
<accession>A0AAV3V0F2</accession>
<comment type="caution">
    <text evidence="2">The sequence shown here is derived from an EMBL/GenBank/DDBJ whole genome shotgun (WGS) entry which is preliminary data.</text>
</comment>
<organism evidence="2 3">
    <name type="scientific">Paraglaciecola chathamensis S18K6</name>
    <dbReference type="NCBI Taxonomy" id="1127672"/>
    <lineage>
        <taxon>Bacteria</taxon>
        <taxon>Pseudomonadati</taxon>
        <taxon>Pseudomonadota</taxon>
        <taxon>Gammaproteobacteria</taxon>
        <taxon>Alteromonadales</taxon>
        <taxon>Alteromonadaceae</taxon>
        <taxon>Paraglaciecola</taxon>
    </lineage>
</organism>
<feature type="transmembrane region" description="Helical" evidence="1">
    <location>
        <begin position="6"/>
        <end position="23"/>
    </location>
</feature>
<gene>
    <name evidence="2" type="ORF">GCHA_2594</name>
</gene>
<feature type="transmembrane region" description="Helical" evidence="1">
    <location>
        <begin position="366"/>
        <end position="393"/>
    </location>
</feature>
<feature type="transmembrane region" description="Helical" evidence="1">
    <location>
        <begin position="73"/>
        <end position="96"/>
    </location>
</feature>
<keyword evidence="1" id="KW-1133">Transmembrane helix</keyword>
<dbReference type="EMBL" id="BAEM01000033">
    <property type="protein sequence ID" value="GAC10541.1"/>
    <property type="molecule type" value="Genomic_DNA"/>
</dbReference>
<feature type="transmembrane region" description="Helical" evidence="1">
    <location>
        <begin position="255"/>
        <end position="274"/>
    </location>
</feature>
<feature type="transmembrane region" description="Helical" evidence="1">
    <location>
        <begin position="232"/>
        <end position="248"/>
    </location>
</feature>
<reference evidence="2 3" key="1">
    <citation type="journal article" date="2017" name="Antonie Van Leeuwenhoek">
        <title>Rhizobium rhizosphaerae sp. nov., a novel species isolated from rice rhizosphere.</title>
        <authorList>
            <person name="Zhao J.J."/>
            <person name="Zhang J."/>
            <person name="Zhang R.J."/>
            <person name="Zhang C.W."/>
            <person name="Yin H.Q."/>
            <person name="Zhang X.X."/>
        </authorList>
    </citation>
    <scope>NUCLEOTIDE SEQUENCE [LARGE SCALE GENOMIC DNA]</scope>
    <source>
        <strain evidence="2 3">S18K6</strain>
    </source>
</reference>
<feature type="transmembrane region" description="Helical" evidence="1">
    <location>
        <begin position="128"/>
        <end position="150"/>
    </location>
</feature>
<dbReference type="AlphaFoldDB" id="A0AAV3V0F2"/>
<name>A0AAV3V0F2_9ALTE</name>
<feature type="transmembrane region" description="Helical" evidence="1">
    <location>
        <begin position="178"/>
        <end position="198"/>
    </location>
</feature>
<dbReference type="Proteomes" id="UP000006320">
    <property type="component" value="Unassembled WGS sequence"/>
</dbReference>
<feature type="transmembrane region" description="Helical" evidence="1">
    <location>
        <begin position="400"/>
        <end position="416"/>
    </location>
</feature>
<keyword evidence="1" id="KW-0812">Transmembrane</keyword>
<evidence type="ECO:0000313" key="2">
    <source>
        <dbReference type="EMBL" id="GAC10541.1"/>
    </source>
</evidence>
<keyword evidence="1" id="KW-0472">Membrane</keyword>
<proteinExistence type="predicted"/>
<protein>
    <recommendedName>
        <fullName evidence="4">Oligosaccharide repeat unit polymerase</fullName>
    </recommendedName>
</protein>